<evidence type="ECO:0000313" key="3">
    <source>
        <dbReference type="Proteomes" id="UP000184073"/>
    </source>
</evidence>
<gene>
    <name evidence="2" type="ORF">ASPVEDRAFT_34587</name>
</gene>
<name>A0A1L9Q3T1_ASPVE</name>
<dbReference type="Proteomes" id="UP000184073">
    <property type="component" value="Unassembled WGS sequence"/>
</dbReference>
<proteinExistence type="predicted"/>
<dbReference type="STRING" id="1036611.A0A1L9Q3T1"/>
<dbReference type="OrthoDB" id="432412at2759"/>
<organism evidence="2 3">
    <name type="scientific">Aspergillus versicolor CBS 583.65</name>
    <dbReference type="NCBI Taxonomy" id="1036611"/>
    <lineage>
        <taxon>Eukaryota</taxon>
        <taxon>Fungi</taxon>
        <taxon>Dikarya</taxon>
        <taxon>Ascomycota</taxon>
        <taxon>Pezizomycotina</taxon>
        <taxon>Eurotiomycetes</taxon>
        <taxon>Eurotiomycetidae</taxon>
        <taxon>Eurotiales</taxon>
        <taxon>Aspergillaceae</taxon>
        <taxon>Aspergillus</taxon>
        <taxon>Aspergillus subgen. Nidulantes</taxon>
    </lineage>
</organism>
<dbReference type="EMBL" id="KV878139">
    <property type="protein sequence ID" value="OJJ08435.1"/>
    <property type="molecule type" value="Genomic_DNA"/>
</dbReference>
<evidence type="ECO:0000313" key="2">
    <source>
        <dbReference type="EMBL" id="OJJ08435.1"/>
    </source>
</evidence>
<sequence>MTYYNALIRTHHITSRKKVATLKRAADSLNCFAILRSGGCPGIMYVEAKDKDAVESWVSVVKNLKYKDFQLASRPASATGGEEEGSRGPAGVKWKRDEKKNGTHQELGAGLEEVDSVKEFGNLMEQRGVWQWWRRGMGYVH</sequence>
<feature type="compositionally biased region" description="Basic and acidic residues" evidence="1">
    <location>
        <begin position="94"/>
        <end position="103"/>
    </location>
</feature>
<protein>
    <submittedName>
        <fullName evidence="2">Uncharacterized protein</fullName>
    </submittedName>
</protein>
<reference evidence="3" key="1">
    <citation type="journal article" date="2017" name="Genome Biol.">
        <title>Comparative genomics reveals high biological diversity and specific adaptations in the industrially and medically important fungal genus Aspergillus.</title>
        <authorList>
            <person name="de Vries R.P."/>
            <person name="Riley R."/>
            <person name="Wiebenga A."/>
            <person name="Aguilar-Osorio G."/>
            <person name="Amillis S."/>
            <person name="Uchima C.A."/>
            <person name="Anderluh G."/>
            <person name="Asadollahi M."/>
            <person name="Askin M."/>
            <person name="Barry K."/>
            <person name="Battaglia E."/>
            <person name="Bayram O."/>
            <person name="Benocci T."/>
            <person name="Braus-Stromeyer S.A."/>
            <person name="Caldana C."/>
            <person name="Canovas D."/>
            <person name="Cerqueira G.C."/>
            <person name="Chen F."/>
            <person name="Chen W."/>
            <person name="Choi C."/>
            <person name="Clum A."/>
            <person name="Dos Santos R.A."/>
            <person name="Damasio A.R."/>
            <person name="Diallinas G."/>
            <person name="Emri T."/>
            <person name="Fekete E."/>
            <person name="Flipphi M."/>
            <person name="Freyberg S."/>
            <person name="Gallo A."/>
            <person name="Gournas C."/>
            <person name="Habgood R."/>
            <person name="Hainaut M."/>
            <person name="Harispe M.L."/>
            <person name="Henrissat B."/>
            <person name="Hilden K.S."/>
            <person name="Hope R."/>
            <person name="Hossain A."/>
            <person name="Karabika E."/>
            <person name="Karaffa L."/>
            <person name="Karanyi Z."/>
            <person name="Krasevec N."/>
            <person name="Kuo A."/>
            <person name="Kusch H."/>
            <person name="LaButti K."/>
            <person name="Lagendijk E.L."/>
            <person name="Lapidus A."/>
            <person name="Levasseur A."/>
            <person name="Lindquist E."/>
            <person name="Lipzen A."/>
            <person name="Logrieco A.F."/>
            <person name="MacCabe A."/>
            <person name="Maekelae M.R."/>
            <person name="Malavazi I."/>
            <person name="Melin P."/>
            <person name="Meyer V."/>
            <person name="Mielnichuk N."/>
            <person name="Miskei M."/>
            <person name="Molnar A.P."/>
            <person name="Mule G."/>
            <person name="Ngan C.Y."/>
            <person name="Orejas M."/>
            <person name="Orosz E."/>
            <person name="Ouedraogo J.P."/>
            <person name="Overkamp K.M."/>
            <person name="Park H.-S."/>
            <person name="Perrone G."/>
            <person name="Piumi F."/>
            <person name="Punt P.J."/>
            <person name="Ram A.F."/>
            <person name="Ramon A."/>
            <person name="Rauscher S."/>
            <person name="Record E."/>
            <person name="Riano-Pachon D.M."/>
            <person name="Robert V."/>
            <person name="Roehrig J."/>
            <person name="Ruller R."/>
            <person name="Salamov A."/>
            <person name="Salih N.S."/>
            <person name="Samson R.A."/>
            <person name="Sandor E."/>
            <person name="Sanguinetti M."/>
            <person name="Schuetze T."/>
            <person name="Sepcic K."/>
            <person name="Shelest E."/>
            <person name="Sherlock G."/>
            <person name="Sophianopoulou V."/>
            <person name="Squina F.M."/>
            <person name="Sun H."/>
            <person name="Susca A."/>
            <person name="Todd R.B."/>
            <person name="Tsang A."/>
            <person name="Unkles S.E."/>
            <person name="van de Wiele N."/>
            <person name="van Rossen-Uffink D."/>
            <person name="Oliveira J.V."/>
            <person name="Vesth T.C."/>
            <person name="Visser J."/>
            <person name="Yu J.-H."/>
            <person name="Zhou M."/>
            <person name="Andersen M.R."/>
            <person name="Archer D.B."/>
            <person name="Baker S.E."/>
            <person name="Benoit I."/>
            <person name="Brakhage A.A."/>
            <person name="Braus G.H."/>
            <person name="Fischer R."/>
            <person name="Frisvad J.C."/>
            <person name="Goldman G.H."/>
            <person name="Houbraken J."/>
            <person name="Oakley B."/>
            <person name="Pocsi I."/>
            <person name="Scazzocchio C."/>
            <person name="Seiboth B."/>
            <person name="vanKuyk P.A."/>
            <person name="Wortman J."/>
            <person name="Dyer P.S."/>
            <person name="Grigoriev I.V."/>
        </authorList>
    </citation>
    <scope>NUCLEOTIDE SEQUENCE [LARGE SCALE GENOMIC DNA]</scope>
    <source>
        <strain evidence="3">CBS 583.65</strain>
    </source>
</reference>
<dbReference type="AlphaFoldDB" id="A0A1L9Q3T1"/>
<keyword evidence="3" id="KW-1185">Reference proteome</keyword>
<dbReference type="InterPro" id="IPR059181">
    <property type="entry name" value="RWDD2A-B_C"/>
</dbReference>
<evidence type="ECO:0000256" key="1">
    <source>
        <dbReference type="SAM" id="MobiDB-lite"/>
    </source>
</evidence>
<dbReference type="CDD" id="cd24163">
    <property type="entry name" value="RWDD2_C"/>
    <property type="match status" value="1"/>
</dbReference>
<feature type="region of interest" description="Disordered" evidence="1">
    <location>
        <begin position="73"/>
        <end position="108"/>
    </location>
</feature>
<accession>A0A1L9Q3T1</accession>
<dbReference type="RefSeq" id="XP_040674197.1">
    <property type="nucleotide sequence ID" value="XM_040810870.1"/>
</dbReference>
<dbReference type="GeneID" id="63726381"/>
<dbReference type="VEuPathDB" id="FungiDB:ASPVEDRAFT_34587"/>